<keyword evidence="2" id="KW-0548">Nucleotidyltransferase</keyword>
<keyword evidence="6" id="KW-0695">RNA-directed DNA polymerase</keyword>
<evidence type="ECO:0000313" key="9">
    <source>
        <dbReference type="Proteomes" id="UP001347796"/>
    </source>
</evidence>
<dbReference type="InterPro" id="IPR043502">
    <property type="entry name" value="DNA/RNA_pol_sf"/>
</dbReference>
<gene>
    <name evidence="8" type="ORF">SNE40_020449</name>
</gene>
<keyword evidence="4" id="KW-0255">Endonuclease</keyword>
<reference evidence="8 9" key="1">
    <citation type="submission" date="2024-01" db="EMBL/GenBank/DDBJ databases">
        <title>The genome of the rayed Mediterranean limpet Patella caerulea (Linnaeus, 1758).</title>
        <authorList>
            <person name="Anh-Thu Weber A."/>
            <person name="Halstead-Nussloch G."/>
        </authorList>
    </citation>
    <scope>NUCLEOTIDE SEQUENCE [LARGE SCALE GENOMIC DNA]</scope>
    <source>
        <strain evidence="8">AATW-2023a</strain>
        <tissue evidence="8">Whole specimen</tissue>
    </source>
</reference>
<keyword evidence="3" id="KW-0540">Nuclease</keyword>
<organism evidence="8 9">
    <name type="scientific">Patella caerulea</name>
    <name type="common">Rayed Mediterranean limpet</name>
    <dbReference type="NCBI Taxonomy" id="87958"/>
    <lineage>
        <taxon>Eukaryota</taxon>
        <taxon>Metazoa</taxon>
        <taxon>Spiralia</taxon>
        <taxon>Lophotrochozoa</taxon>
        <taxon>Mollusca</taxon>
        <taxon>Gastropoda</taxon>
        <taxon>Patellogastropoda</taxon>
        <taxon>Patelloidea</taxon>
        <taxon>Patellidae</taxon>
        <taxon>Patella</taxon>
    </lineage>
</organism>
<dbReference type="SUPFAM" id="SSF56672">
    <property type="entry name" value="DNA/RNA polymerases"/>
    <property type="match status" value="1"/>
</dbReference>
<dbReference type="AlphaFoldDB" id="A0AAN8J194"/>
<dbReference type="CDD" id="cd09274">
    <property type="entry name" value="RNase_HI_RT_Ty3"/>
    <property type="match status" value="1"/>
</dbReference>
<keyword evidence="5" id="KW-0378">Hydrolase</keyword>
<dbReference type="Pfam" id="PF17917">
    <property type="entry name" value="RT_RNaseH"/>
    <property type="match status" value="1"/>
</dbReference>
<comment type="caution">
    <text evidence="8">The sequence shown here is derived from an EMBL/GenBank/DDBJ whole genome shotgun (WGS) entry which is preliminary data.</text>
</comment>
<dbReference type="InterPro" id="IPR041373">
    <property type="entry name" value="RT_RNaseH"/>
</dbReference>
<sequence>MWEKEQQAAFEKLRTSLVEPPVLAYADFSKPFILHTDASGLGLGAVLYQGHNGLEKVIAYASRSLNRSEGNYPAHKLEFLALKWSVIEKFHQYLFNNYFTVYTDNNPLTYILTTAKLDATGHRWLAALTNYNFSIRYRAGKKNMDADALSRNVKDDFIEVNQDVVEAIKNIDLEDGYIQTVSMSHQVVPDIPNITTPLASVTEWLKNQSQDPLLFQLLTYRAWKTS</sequence>
<dbReference type="PANTHER" id="PTHR34072">
    <property type="entry name" value="ENZYMATIC POLYPROTEIN-RELATED"/>
    <property type="match status" value="1"/>
</dbReference>
<evidence type="ECO:0000256" key="5">
    <source>
        <dbReference type="ARBA" id="ARBA00022801"/>
    </source>
</evidence>
<dbReference type="Gene3D" id="3.10.20.370">
    <property type="match status" value="1"/>
</dbReference>
<evidence type="ECO:0000313" key="8">
    <source>
        <dbReference type="EMBL" id="KAK6169383.1"/>
    </source>
</evidence>
<evidence type="ECO:0000256" key="6">
    <source>
        <dbReference type="ARBA" id="ARBA00022918"/>
    </source>
</evidence>
<dbReference type="Proteomes" id="UP001347796">
    <property type="component" value="Unassembled WGS sequence"/>
</dbReference>
<keyword evidence="1" id="KW-0808">Transferase</keyword>
<dbReference type="EMBL" id="JAZGQO010000015">
    <property type="protein sequence ID" value="KAK6169383.1"/>
    <property type="molecule type" value="Genomic_DNA"/>
</dbReference>
<evidence type="ECO:0000259" key="7">
    <source>
        <dbReference type="Pfam" id="PF17917"/>
    </source>
</evidence>
<keyword evidence="9" id="KW-1185">Reference proteome</keyword>
<evidence type="ECO:0000256" key="2">
    <source>
        <dbReference type="ARBA" id="ARBA00022695"/>
    </source>
</evidence>
<dbReference type="PANTHER" id="PTHR34072:SF43">
    <property type="entry name" value="RIBONUCLEASE H"/>
    <property type="match status" value="1"/>
</dbReference>
<feature type="domain" description="Reverse transcriptase RNase H-like" evidence="7">
    <location>
        <begin position="27"/>
        <end position="131"/>
    </location>
</feature>
<evidence type="ECO:0000256" key="3">
    <source>
        <dbReference type="ARBA" id="ARBA00022722"/>
    </source>
</evidence>
<dbReference type="GO" id="GO:0016787">
    <property type="term" value="F:hydrolase activity"/>
    <property type="evidence" value="ECO:0007669"/>
    <property type="project" value="UniProtKB-KW"/>
</dbReference>
<name>A0AAN8J194_PATCE</name>
<dbReference type="GO" id="GO:0004519">
    <property type="term" value="F:endonuclease activity"/>
    <property type="evidence" value="ECO:0007669"/>
    <property type="project" value="UniProtKB-KW"/>
</dbReference>
<evidence type="ECO:0000256" key="4">
    <source>
        <dbReference type="ARBA" id="ARBA00022759"/>
    </source>
</evidence>
<accession>A0AAN8J194</accession>
<protein>
    <recommendedName>
        <fullName evidence="7">Reverse transcriptase RNase H-like domain-containing protein</fullName>
    </recommendedName>
</protein>
<proteinExistence type="predicted"/>
<dbReference type="FunFam" id="3.10.20.370:FF:000001">
    <property type="entry name" value="Retrovirus-related Pol polyprotein from transposon 17.6-like protein"/>
    <property type="match status" value="1"/>
</dbReference>
<dbReference type="GO" id="GO:0003964">
    <property type="term" value="F:RNA-directed DNA polymerase activity"/>
    <property type="evidence" value="ECO:0007669"/>
    <property type="project" value="UniProtKB-KW"/>
</dbReference>
<evidence type="ECO:0000256" key="1">
    <source>
        <dbReference type="ARBA" id="ARBA00022679"/>
    </source>
</evidence>